<evidence type="ECO:0000256" key="3">
    <source>
        <dbReference type="SAM" id="MobiDB-lite"/>
    </source>
</evidence>
<feature type="region of interest" description="Disordered" evidence="3">
    <location>
        <begin position="1"/>
        <end position="25"/>
    </location>
</feature>
<organism evidence="4 5">
    <name type="scientific">Corynebacterium tuscaniense</name>
    <dbReference type="NCBI Taxonomy" id="302449"/>
    <lineage>
        <taxon>Bacteria</taxon>
        <taxon>Bacillati</taxon>
        <taxon>Actinomycetota</taxon>
        <taxon>Actinomycetes</taxon>
        <taxon>Mycobacteriales</taxon>
        <taxon>Corynebacteriaceae</taxon>
        <taxon>Corynebacterium</taxon>
    </lineage>
</organism>
<dbReference type="InterPro" id="IPR006442">
    <property type="entry name" value="Antitoxin_Phd/YefM"/>
</dbReference>
<dbReference type="AlphaFoldDB" id="A0A2N6T4Q8"/>
<evidence type="ECO:0000313" key="5">
    <source>
        <dbReference type="Proteomes" id="UP000235836"/>
    </source>
</evidence>
<dbReference type="Pfam" id="PF02604">
    <property type="entry name" value="PhdYeFM_antitox"/>
    <property type="match status" value="1"/>
</dbReference>
<comment type="caution">
    <text evidence="4">The sequence shown here is derived from an EMBL/GenBank/DDBJ whole genome shotgun (WGS) entry which is preliminary data.</text>
</comment>
<dbReference type="SUPFAM" id="SSF143120">
    <property type="entry name" value="YefM-like"/>
    <property type="match status" value="1"/>
</dbReference>
<sequence length="96" mass="10851">MSAAPVPSSPHEPRHIPQRELRNESSKILREVEKGAEFIITNRGRPVARLTGLKNVHSPRLAYTPASRPLRLGAENRIQLPISTKEILDTVREERL</sequence>
<gene>
    <name evidence="4" type="ORF">CJ203_05995</name>
</gene>
<dbReference type="NCBIfam" id="TIGR01552">
    <property type="entry name" value="phd_fam"/>
    <property type="match status" value="1"/>
</dbReference>
<evidence type="ECO:0000256" key="1">
    <source>
        <dbReference type="ARBA" id="ARBA00009981"/>
    </source>
</evidence>
<accession>A0A2N6T4Q8</accession>
<dbReference type="InterPro" id="IPR036165">
    <property type="entry name" value="YefM-like_sf"/>
</dbReference>
<evidence type="ECO:0000256" key="2">
    <source>
        <dbReference type="RuleBase" id="RU362080"/>
    </source>
</evidence>
<feature type="compositionally biased region" description="Basic and acidic residues" evidence="3">
    <location>
        <begin position="11"/>
        <end position="25"/>
    </location>
</feature>
<dbReference type="Gene3D" id="3.40.1620.10">
    <property type="entry name" value="YefM-like domain"/>
    <property type="match status" value="1"/>
</dbReference>
<name>A0A2N6T4Q8_9CORY</name>
<evidence type="ECO:0000313" key="4">
    <source>
        <dbReference type="EMBL" id="PMC64298.1"/>
    </source>
</evidence>
<keyword evidence="5" id="KW-1185">Reference proteome</keyword>
<proteinExistence type="inferred from homology"/>
<comment type="similarity">
    <text evidence="1 2">Belongs to the phD/YefM antitoxin family.</text>
</comment>
<protein>
    <recommendedName>
        <fullName evidence="2">Antitoxin</fullName>
    </recommendedName>
</protein>
<comment type="function">
    <text evidence="2">Antitoxin component of a type II toxin-antitoxin (TA) system.</text>
</comment>
<dbReference type="EMBL" id="PNHG01000007">
    <property type="protein sequence ID" value="PMC64298.1"/>
    <property type="molecule type" value="Genomic_DNA"/>
</dbReference>
<dbReference type="RefSeq" id="WP_084576667.1">
    <property type="nucleotide sequence ID" value="NZ_JBHRZL010000009.1"/>
</dbReference>
<reference evidence="4 5" key="1">
    <citation type="submission" date="2017-09" db="EMBL/GenBank/DDBJ databases">
        <title>Bacterial strain isolated from the female urinary microbiota.</title>
        <authorList>
            <person name="Thomas-White K."/>
            <person name="Kumar N."/>
            <person name="Forster S."/>
            <person name="Putonti C."/>
            <person name="Lawley T."/>
            <person name="Wolfe A.J."/>
        </authorList>
    </citation>
    <scope>NUCLEOTIDE SEQUENCE [LARGE SCALE GENOMIC DNA]</scope>
    <source>
        <strain evidence="4 5">UMB0792</strain>
    </source>
</reference>
<dbReference type="Proteomes" id="UP000235836">
    <property type="component" value="Unassembled WGS sequence"/>
</dbReference>